<dbReference type="Pfam" id="PF11006">
    <property type="entry name" value="DUF2845"/>
    <property type="match status" value="1"/>
</dbReference>
<protein>
    <submittedName>
        <fullName evidence="2">Protein of uncharacterized function (DUF2845)</fullName>
    </submittedName>
</protein>
<dbReference type="InterPro" id="IPR021268">
    <property type="entry name" value="DUF2845"/>
</dbReference>
<sequence>MPNLKIFLTALMLLGCVNVFAMRCGNALVYEGDSKFLVLRKCGEPLAKDVYQDPNLLINQFNVPYGIATDIYEVWTYQFSSNEFIYEVLFQSGRVVMINTSRGI</sequence>
<dbReference type="OrthoDB" id="8906462at2"/>
<dbReference type="PROSITE" id="PS51257">
    <property type="entry name" value="PROKAR_LIPOPROTEIN"/>
    <property type="match status" value="1"/>
</dbReference>
<feature type="signal peptide" evidence="1">
    <location>
        <begin position="1"/>
        <end position="21"/>
    </location>
</feature>
<dbReference type="EMBL" id="UGNV01000001">
    <property type="protein sequence ID" value="STX29990.1"/>
    <property type="molecule type" value="Genomic_DNA"/>
</dbReference>
<evidence type="ECO:0000313" key="2">
    <source>
        <dbReference type="EMBL" id="STX29990.1"/>
    </source>
</evidence>
<accession>A0A378I5G5</accession>
<name>A0A378I5G5_9GAMM</name>
<feature type="chain" id="PRO_5016994948" evidence="1">
    <location>
        <begin position="22"/>
        <end position="104"/>
    </location>
</feature>
<evidence type="ECO:0000313" key="3">
    <source>
        <dbReference type="Proteomes" id="UP000254968"/>
    </source>
</evidence>
<reference evidence="2 3" key="1">
    <citation type="submission" date="2018-06" db="EMBL/GenBank/DDBJ databases">
        <authorList>
            <consortium name="Pathogen Informatics"/>
            <person name="Doyle S."/>
        </authorList>
    </citation>
    <scope>NUCLEOTIDE SEQUENCE [LARGE SCALE GENOMIC DNA]</scope>
    <source>
        <strain evidence="2 3">NCTC13315</strain>
    </source>
</reference>
<dbReference type="AlphaFoldDB" id="A0A378I5G5"/>
<keyword evidence="3" id="KW-1185">Reference proteome</keyword>
<dbReference type="RefSeq" id="WP_115303708.1">
    <property type="nucleotide sequence ID" value="NZ_CAAAHO010000005.1"/>
</dbReference>
<proteinExistence type="predicted"/>
<gene>
    <name evidence="2" type="ORF">NCTC13315_02551</name>
</gene>
<organism evidence="2 3">
    <name type="scientific">Legionella beliardensis</name>
    <dbReference type="NCBI Taxonomy" id="91822"/>
    <lineage>
        <taxon>Bacteria</taxon>
        <taxon>Pseudomonadati</taxon>
        <taxon>Pseudomonadota</taxon>
        <taxon>Gammaproteobacteria</taxon>
        <taxon>Legionellales</taxon>
        <taxon>Legionellaceae</taxon>
        <taxon>Legionella</taxon>
    </lineage>
</organism>
<dbReference type="Proteomes" id="UP000254968">
    <property type="component" value="Unassembled WGS sequence"/>
</dbReference>
<evidence type="ECO:0000256" key="1">
    <source>
        <dbReference type="SAM" id="SignalP"/>
    </source>
</evidence>
<keyword evidence="1" id="KW-0732">Signal</keyword>